<dbReference type="PROSITE" id="PS50082">
    <property type="entry name" value="WD_REPEATS_2"/>
    <property type="match status" value="2"/>
</dbReference>
<dbReference type="PROSITE" id="PS50294">
    <property type="entry name" value="WD_REPEATS_REGION"/>
    <property type="match status" value="1"/>
</dbReference>
<name>A0A6A4GLQ1_9AGAR</name>
<dbReference type="PANTHER" id="PTHR10039">
    <property type="entry name" value="AMELOGENIN"/>
    <property type="match status" value="1"/>
</dbReference>
<evidence type="ECO:0000313" key="4">
    <source>
        <dbReference type="EMBL" id="KAE9386185.1"/>
    </source>
</evidence>
<dbReference type="InterPro" id="IPR015943">
    <property type="entry name" value="WD40/YVTN_repeat-like_dom_sf"/>
</dbReference>
<dbReference type="SUPFAM" id="SSF52540">
    <property type="entry name" value="P-loop containing nucleoside triphosphate hydrolases"/>
    <property type="match status" value="1"/>
</dbReference>
<dbReference type="InterPro" id="IPR056884">
    <property type="entry name" value="NPHP3-like_N"/>
</dbReference>
<dbReference type="SUPFAM" id="SSF50978">
    <property type="entry name" value="WD40 repeat-like"/>
    <property type="match status" value="1"/>
</dbReference>
<gene>
    <name evidence="4" type="ORF">BT96DRAFT_1026345</name>
</gene>
<reference evidence="4" key="1">
    <citation type="journal article" date="2019" name="Environ. Microbiol.">
        <title>Fungal ecological strategies reflected in gene transcription - a case study of two litter decomposers.</title>
        <authorList>
            <person name="Barbi F."/>
            <person name="Kohler A."/>
            <person name="Barry K."/>
            <person name="Baskaran P."/>
            <person name="Daum C."/>
            <person name="Fauchery L."/>
            <person name="Ihrmark K."/>
            <person name="Kuo A."/>
            <person name="LaButti K."/>
            <person name="Lipzen A."/>
            <person name="Morin E."/>
            <person name="Grigoriev I.V."/>
            <person name="Henrissat B."/>
            <person name="Lindahl B."/>
            <person name="Martin F."/>
        </authorList>
    </citation>
    <scope>NUCLEOTIDE SEQUENCE</scope>
    <source>
        <strain evidence="4">JB14</strain>
    </source>
</reference>
<keyword evidence="2" id="KW-0853">WD repeat</keyword>
<evidence type="ECO:0000256" key="1">
    <source>
        <dbReference type="ARBA" id="ARBA00022737"/>
    </source>
</evidence>
<dbReference type="Gene3D" id="2.130.10.10">
    <property type="entry name" value="YVTN repeat-like/Quinoprotein amine dehydrogenase"/>
    <property type="match status" value="2"/>
</dbReference>
<dbReference type="PANTHER" id="PTHR10039:SF15">
    <property type="entry name" value="NACHT DOMAIN-CONTAINING PROTEIN"/>
    <property type="match status" value="1"/>
</dbReference>
<evidence type="ECO:0000256" key="2">
    <source>
        <dbReference type="PROSITE-ProRule" id="PRU00221"/>
    </source>
</evidence>
<proteinExistence type="predicted"/>
<sequence>MGSVHITVIRLHVSSSDLPDLYRKYYAQVTIDDKAQTTPHALLRAGWDRRLTFNDVQGSSKIMIEVIKRHKLLSDELIGTYEEGVENLLAKSLNGSESIMLPLRNCTSKTKTFRIELKVDVEVNQDSAAMAAIIQRAKIQASRLQRSPSLASSFDVSIIQPTSSNVDYSPEEVTAPFITLLVKLQMLSNLTRSIAEISPYAAAACSVMTLAYNTFHAQMQRDVNILALINIMVDIYSFVKEAEPLGRIESHKKVITRISQQTTECGYFITAYFSDRSFLIRTMKHSLATTDAAIVSYGNKFSELKEALLDYATIDTEITVLRILDMVQKIETKVDLGDLPYANGARFQGSRGCLPGTREETLNKIISWIDNPTPDGKRLFLLTGATGTGKSAIAHSIAGHYNALGRLGSSIFADLPQDPLTRSGLPTLLFPTIARDLADLDPQYRHVLWNVIESKKALRKALDPVEQCEKFIVAPSNSLAISGPIVIVMDALDECPSSHALSQFLSVLAQHAHDLPPNFRIIITARAGSYMLQYFRDVARTYEIDNTGWSAKYDLSQVAKSHLRSDLTTEQLKDFDDTVVSEFVEQSQGSFRRMIKACNAICGVNSETYLQKLSPFKRHQTLISRSQNSRLPVQPDDSLYMQELAAILAGQGASFRARFKSIMGILLAACRPLSMLELMHISDDLEEGAILQLDGLLRNTTHLYAPITPFYSSFYDFLRDPARSREFFVDVSGHHSSLAKACLRVLCDKLHFNICHLESSYLPNAEVINLPDRTERYIGPELSYASQFWIQHLVKIPPEALAPEAEIMLQTRLLFWLEVLSVLGRVEIAIDGLQALASWGSESIRDLANVALSFIQTFEPAITLSAPHIYVSGIRFWPSKSSQRFEPHFTFPPLSKSTQQMHHRVRSFGQTVTLVTLSPDCNSILVAYVTRDAYHYCLWDLVSDKIQSLINIPLARIQGIPQRIPCGVFSSDGETISAYTPTSEVKILNTKTGEVEFEQIVEHNTSYGVMQPDGKQFAYAMRYTSSNFIRFVSTDDLTQKAVGLAPDTDKNEYITCLAFSPLGNFLACGTNKGSISLWNVRTRNDIFVSSGTNFSLPVALLTFSPDESRLFSGHHSRLGQEDYSSNCIQVITWNQGRYEHKEPKILWQKRVRQGEDPLGQIITSPTGRYLLYTNWAVLHFIDLESPDTADPIPPLVSGSDSPITSMAFSNDESMIVAGDKAGSVHVWRVSKPFGAQESLWEKGDASGWIHGPKKELLAWVPPELRDELNWNRLVAGEAHGVSWIESLVKN</sequence>
<dbReference type="InterPro" id="IPR027417">
    <property type="entry name" value="P-loop_NTPase"/>
</dbReference>
<keyword evidence="5" id="KW-1185">Reference proteome</keyword>
<dbReference type="EMBL" id="ML769905">
    <property type="protein sequence ID" value="KAE9386185.1"/>
    <property type="molecule type" value="Genomic_DNA"/>
</dbReference>
<evidence type="ECO:0000259" key="3">
    <source>
        <dbReference type="Pfam" id="PF24883"/>
    </source>
</evidence>
<feature type="repeat" description="WD" evidence="2">
    <location>
        <begin position="1047"/>
        <end position="1088"/>
    </location>
</feature>
<organism evidence="4 5">
    <name type="scientific">Gymnopus androsaceus JB14</name>
    <dbReference type="NCBI Taxonomy" id="1447944"/>
    <lineage>
        <taxon>Eukaryota</taxon>
        <taxon>Fungi</taxon>
        <taxon>Dikarya</taxon>
        <taxon>Basidiomycota</taxon>
        <taxon>Agaricomycotina</taxon>
        <taxon>Agaricomycetes</taxon>
        <taxon>Agaricomycetidae</taxon>
        <taxon>Agaricales</taxon>
        <taxon>Marasmiineae</taxon>
        <taxon>Omphalotaceae</taxon>
        <taxon>Gymnopus</taxon>
    </lineage>
</organism>
<dbReference type="InterPro" id="IPR036322">
    <property type="entry name" value="WD40_repeat_dom_sf"/>
</dbReference>
<dbReference type="Pfam" id="PF24883">
    <property type="entry name" value="NPHP3_N"/>
    <property type="match status" value="1"/>
</dbReference>
<protein>
    <recommendedName>
        <fullName evidence="3">Nephrocystin 3-like N-terminal domain-containing protein</fullName>
    </recommendedName>
</protein>
<keyword evidence="1" id="KW-0677">Repeat</keyword>
<dbReference type="SMART" id="SM00320">
    <property type="entry name" value="WD40"/>
    <property type="match status" value="3"/>
</dbReference>
<dbReference type="Pfam" id="PF00400">
    <property type="entry name" value="WD40"/>
    <property type="match status" value="2"/>
</dbReference>
<evidence type="ECO:0000313" key="5">
    <source>
        <dbReference type="Proteomes" id="UP000799118"/>
    </source>
</evidence>
<dbReference type="InterPro" id="IPR001680">
    <property type="entry name" value="WD40_rpt"/>
</dbReference>
<feature type="repeat" description="WD" evidence="2">
    <location>
        <begin position="1196"/>
        <end position="1230"/>
    </location>
</feature>
<dbReference type="Gene3D" id="3.40.50.300">
    <property type="entry name" value="P-loop containing nucleotide triphosphate hydrolases"/>
    <property type="match status" value="1"/>
</dbReference>
<dbReference type="OrthoDB" id="2941793at2759"/>
<feature type="domain" description="Nephrocystin 3-like N-terminal" evidence="3">
    <location>
        <begin position="364"/>
        <end position="526"/>
    </location>
</feature>
<dbReference type="Proteomes" id="UP000799118">
    <property type="component" value="Unassembled WGS sequence"/>
</dbReference>
<accession>A0A6A4GLQ1</accession>